<reference evidence="2 3" key="1">
    <citation type="journal article" date="2023" name="Nat. Commun.">
        <title>Origin of minicircular mitochondrial genomes in red algae.</title>
        <authorList>
            <person name="Lee Y."/>
            <person name="Cho C.H."/>
            <person name="Lee Y.M."/>
            <person name="Park S.I."/>
            <person name="Yang J.H."/>
            <person name="West J.A."/>
            <person name="Bhattacharya D."/>
            <person name="Yoon H.S."/>
        </authorList>
    </citation>
    <scope>NUCLEOTIDE SEQUENCE [LARGE SCALE GENOMIC DNA]</scope>
    <source>
        <strain evidence="2 3">CCMP1338</strain>
        <tissue evidence="2">Whole cell</tissue>
    </source>
</reference>
<dbReference type="Pfam" id="PF05347">
    <property type="entry name" value="Complex1_LYR"/>
    <property type="match status" value="1"/>
</dbReference>
<organism evidence="2 3">
    <name type="scientific">Rhodosorus marinus</name>
    <dbReference type="NCBI Taxonomy" id="101924"/>
    <lineage>
        <taxon>Eukaryota</taxon>
        <taxon>Rhodophyta</taxon>
        <taxon>Stylonematophyceae</taxon>
        <taxon>Stylonematales</taxon>
        <taxon>Stylonemataceae</taxon>
        <taxon>Rhodosorus</taxon>
    </lineage>
</organism>
<name>A0AAV8UI23_9RHOD</name>
<proteinExistence type="predicted"/>
<evidence type="ECO:0000313" key="3">
    <source>
        <dbReference type="Proteomes" id="UP001157974"/>
    </source>
</evidence>
<feature type="domain" description="Complex 1 LYR protein" evidence="1">
    <location>
        <begin position="38"/>
        <end position="84"/>
    </location>
</feature>
<comment type="caution">
    <text evidence="2">The sequence shown here is derived from an EMBL/GenBank/DDBJ whole genome shotgun (WGS) entry which is preliminary data.</text>
</comment>
<dbReference type="Proteomes" id="UP001157974">
    <property type="component" value="Unassembled WGS sequence"/>
</dbReference>
<dbReference type="EMBL" id="JAMWBK010000009">
    <property type="protein sequence ID" value="KAJ8902190.1"/>
    <property type="molecule type" value="Genomic_DNA"/>
</dbReference>
<sequence length="118" mass="13946">MFRPAHSMSRWKGLEKSSLEFASFLVFSEILFMSEVNVRALYKQILRAAKHYPSSNRESLIVAIREEFRASKNLEGEKLKEKIRLAVYEKRRLEFWAQVVDKKDPRNLKKDTDIVVDL</sequence>
<keyword evidence="3" id="KW-1185">Reference proteome</keyword>
<dbReference type="AlphaFoldDB" id="A0AAV8UI23"/>
<protein>
    <recommendedName>
        <fullName evidence="1">Complex 1 LYR protein domain-containing protein</fullName>
    </recommendedName>
</protein>
<dbReference type="InterPro" id="IPR008011">
    <property type="entry name" value="Complex1_LYR_dom"/>
</dbReference>
<evidence type="ECO:0000259" key="1">
    <source>
        <dbReference type="Pfam" id="PF05347"/>
    </source>
</evidence>
<accession>A0AAV8UI23</accession>
<dbReference type="CDD" id="cd20251">
    <property type="entry name" value="Complex1_LYR_SF"/>
    <property type="match status" value="1"/>
</dbReference>
<evidence type="ECO:0000313" key="2">
    <source>
        <dbReference type="EMBL" id="KAJ8902190.1"/>
    </source>
</evidence>
<gene>
    <name evidence="2" type="ORF">NDN08_006598</name>
</gene>